<dbReference type="Pfam" id="PF01485">
    <property type="entry name" value="IBR"/>
    <property type="match status" value="1"/>
</dbReference>
<evidence type="ECO:0000256" key="4">
    <source>
        <dbReference type="ARBA" id="ARBA00022723"/>
    </source>
</evidence>
<evidence type="ECO:0000313" key="11">
    <source>
        <dbReference type="EMBL" id="KAK0642450.1"/>
    </source>
</evidence>
<evidence type="ECO:0000313" key="12">
    <source>
        <dbReference type="Proteomes" id="UP001175001"/>
    </source>
</evidence>
<evidence type="ECO:0000256" key="5">
    <source>
        <dbReference type="ARBA" id="ARBA00022737"/>
    </source>
</evidence>
<dbReference type="InterPro" id="IPR017907">
    <property type="entry name" value="Znf_RING_CS"/>
</dbReference>
<dbReference type="SUPFAM" id="SSF57850">
    <property type="entry name" value="RING/U-box"/>
    <property type="match status" value="1"/>
</dbReference>
<dbReference type="Proteomes" id="UP001175001">
    <property type="component" value="Unassembled WGS sequence"/>
</dbReference>
<keyword evidence="12" id="KW-1185">Reference proteome</keyword>
<dbReference type="InterPro" id="IPR031127">
    <property type="entry name" value="E3_UB_ligase_RBR"/>
</dbReference>
<feature type="compositionally biased region" description="Low complexity" evidence="9">
    <location>
        <begin position="129"/>
        <end position="141"/>
    </location>
</feature>
<feature type="compositionally biased region" description="Low complexity" evidence="9">
    <location>
        <begin position="185"/>
        <end position="196"/>
    </location>
</feature>
<comment type="caution">
    <text evidence="11">The sequence shown here is derived from an EMBL/GenBank/DDBJ whole genome shotgun (WGS) entry which is preliminary data.</text>
</comment>
<organism evidence="11 12">
    <name type="scientific">Lasiodiplodia hormozganensis</name>
    <dbReference type="NCBI Taxonomy" id="869390"/>
    <lineage>
        <taxon>Eukaryota</taxon>
        <taxon>Fungi</taxon>
        <taxon>Dikarya</taxon>
        <taxon>Ascomycota</taxon>
        <taxon>Pezizomycotina</taxon>
        <taxon>Dothideomycetes</taxon>
        <taxon>Dothideomycetes incertae sedis</taxon>
        <taxon>Botryosphaeriales</taxon>
        <taxon>Botryosphaeriaceae</taxon>
        <taxon>Lasiodiplodia</taxon>
    </lineage>
</organism>
<dbReference type="GO" id="GO:0016567">
    <property type="term" value="P:protein ubiquitination"/>
    <property type="evidence" value="ECO:0007669"/>
    <property type="project" value="InterPro"/>
</dbReference>
<feature type="domain" description="RING-type" evidence="10">
    <location>
        <begin position="275"/>
        <end position="445"/>
    </location>
</feature>
<feature type="region of interest" description="Disordered" evidence="9">
    <location>
        <begin position="185"/>
        <end position="213"/>
    </location>
</feature>
<keyword evidence="8" id="KW-0862">Zinc</keyword>
<proteinExistence type="predicted"/>
<comment type="catalytic activity">
    <reaction evidence="1">
        <text>[E2 ubiquitin-conjugating enzyme]-S-ubiquitinyl-L-cysteine + [acceptor protein]-L-lysine = [E2 ubiquitin-conjugating enzyme]-L-cysteine + [acceptor protein]-N(6)-ubiquitinyl-L-lysine.</text>
        <dbReference type="EC" id="2.3.2.31"/>
    </reaction>
</comment>
<evidence type="ECO:0000256" key="7">
    <source>
        <dbReference type="ARBA" id="ARBA00022786"/>
    </source>
</evidence>
<feature type="compositionally biased region" description="Basic and acidic residues" evidence="9">
    <location>
        <begin position="119"/>
        <end position="128"/>
    </location>
</feature>
<evidence type="ECO:0000259" key="10">
    <source>
        <dbReference type="PROSITE" id="PS51873"/>
    </source>
</evidence>
<keyword evidence="5" id="KW-0677">Repeat</keyword>
<gene>
    <name evidence="11" type="ORF">DIS24_g9064</name>
</gene>
<dbReference type="PROSITE" id="PS00518">
    <property type="entry name" value="ZF_RING_1"/>
    <property type="match status" value="1"/>
</dbReference>
<evidence type="ECO:0000256" key="8">
    <source>
        <dbReference type="ARBA" id="ARBA00022833"/>
    </source>
</evidence>
<dbReference type="PANTHER" id="PTHR11685">
    <property type="entry name" value="RBR FAMILY RING FINGER AND IBR DOMAIN-CONTAINING"/>
    <property type="match status" value="1"/>
</dbReference>
<keyword evidence="6" id="KW-0863">Zinc-finger</keyword>
<keyword evidence="7" id="KW-0833">Ubl conjugation pathway</keyword>
<sequence>MEVDDGSTALVLRLQLEDLASILTPADSEGNINNEAANDRAFALQLYQQELSAQRTILNDRRIASDVQAGRRIRTITTETRPARPRNHNFARAVQQRTTTSNAAVGAQPVQPVRPAEPAAEHAAERSAEPVAEPAAELATEPVTETAIEPAAEPAAEPIPEPVAEPIIEPATDLAVNSVAGLTSEAPAELATEPPAQLTSGGDGVDTVSVEDSNKSRPGLLANLITLYKLIAGLRLRLASYVAKYENTTSFTAEDATTITAGESSSAAGHDERPIRLHCVACLSDFPHFDVATLPGCRHHYCRNCLDELFRLSLTDETLFPPRCCRQPIPFDDVRDLLTGDTARDFERKRPELETTDRTYCHVPTCSTWIPPAEITDGDKVGTCPGCAARTCAACKGEAHDWGEQECLGDEATQTLLRAAGENGWQRCYNCRRFVELNTGCYHIT</sequence>
<keyword evidence="4" id="KW-0479">Metal-binding</keyword>
<dbReference type="InterPro" id="IPR013083">
    <property type="entry name" value="Znf_RING/FYVE/PHD"/>
</dbReference>
<dbReference type="InterPro" id="IPR044066">
    <property type="entry name" value="TRIAD_supradom"/>
</dbReference>
<dbReference type="Gene3D" id="1.20.120.1750">
    <property type="match status" value="1"/>
</dbReference>
<dbReference type="AlphaFoldDB" id="A0AA39Y0P9"/>
<evidence type="ECO:0000256" key="9">
    <source>
        <dbReference type="SAM" id="MobiDB-lite"/>
    </source>
</evidence>
<feature type="region of interest" description="Disordered" evidence="9">
    <location>
        <begin position="95"/>
        <end position="141"/>
    </location>
</feature>
<dbReference type="EC" id="2.3.2.31" evidence="2"/>
<dbReference type="GO" id="GO:0061630">
    <property type="term" value="F:ubiquitin protein ligase activity"/>
    <property type="evidence" value="ECO:0007669"/>
    <property type="project" value="UniProtKB-EC"/>
</dbReference>
<evidence type="ECO:0000256" key="1">
    <source>
        <dbReference type="ARBA" id="ARBA00001798"/>
    </source>
</evidence>
<dbReference type="PROSITE" id="PS51873">
    <property type="entry name" value="TRIAD"/>
    <property type="match status" value="1"/>
</dbReference>
<evidence type="ECO:0000256" key="2">
    <source>
        <dbReference type="ARBA" id="ARBA00012251"/>
    </source>
</evidence>
<name>A0AA39Y0P9_9PEZI</name>
<dbReference type="GO" id="GO:0008270">
    <property type="term" value="F:zinc ion binding"/>
    <property type="evidence" value="ECO:0007669"/>
    <property type="project" value="UniProtKB-KW"/>
</dbReference>
<evidence type="ECO:0000256" key="6">
    <source>
        <dbReference type="ARBA" id="ARBA00022771"/>
    </source>
</evidence>
<accession>A0AA39Y0P9</accession>
<dbReference type="EMBL" id="JAUJDW010000074">
    <property type="protein sequence ID" value="KAK0642450.1"/>
    <property type="molecule type" value="Genomic_DNA"/>
</dbReference>
<protein>
    <recommendedName>
        <fullName evidence="2">RBR-type E3 ubiquitin transferase</fullName>
        <ecNumber evidence="2">2.3.2.31</ecNumber>
    </recommendedName>
</protein>
<reference evidence="11" key="1">
    <citation type="submission" date="2023-06" db="EMBL/GenBank/DDBJ databases">
        <title>Multi-omics analyses reveal the molecular pathogenesis toolkit of Lasiodiplodia hormozganensis, a cross-kingdom pathogen.</title>
        <authorList>
            <person name="Felix C."/>
            <person name="Meneses R."/>
            <person name="Goncalves M.F.M."/>
            <person name="Tilleman L."/>
            <person name="Duarte A.S."/>
            <person name="Jorrin-Novo J.V."/>
            <person name="Van De Peer Y."/>
            <person name="Deforce D."/>
            <person name="Van Nieuwerburgh F."/>
            <person name="Esteves A.C."/>
            <person name="Alves A."/>
        </authorList>
    </citation>
    <scope>NUCLEOTIDE SEQUENCE</scope>
    <source>
        <strain evidence="11">CBS 339.90</strain>
    </source>
</reference>
<keyword evidence="3" id="KW-0808">Transferase</keyword>
<evidence type="ECO:0000256" key="3">
    <source>
        <dbReference type="ARBA" id="ARBA00022679"/>
    </source>
</evidence>
<dbReference type="CDD" id="cd20335">
    <property type="entry name" value="BRcat_RBR"/>
    <property type="match status" value="1"/>
</dbReference>
<dbReference type="InterPro" id="IPR002867">
    <property type="entry name" value="IBR_dom"/>
</dbReference>
<dbReference type="Gene3D" id="3.30.40.10">
    <property type="entry name" value="Zinc/RING finger domain, C3HC4 (zinc finger)"/>
    <property type="match status" value="1"/>
</dbReference>